<protein>
    <submittedName>
        <fullName evidence="2">Uncharacterized protein</fullName>
    </submittedName>
</protein>
<name>A0A378YMB7_9NOCA</name>
<sequence>MKAVTWQGRRKVAVDTVPDPRIEAPGTRSSR</sequence>
<gene>
    <name evidence="2" type="ORF">NCTC1934_03146</name>
</gene>
<accession>A0A378YMB7</accession>
<dbReference type="AlphaFoldDB" id="A0A378YMB7"/>
<reference evidence="2 3" key="1">
    <citation type="submission" date="2018-06" db="EMBL/GenBank/DDBJ databases">
        <authorList>
            <consortium name="Pathogen Informatics"/>
            <person name="Doyle S."/>
        </authorList>
    </citation>
    <scope>NUCLEOTIDE SEQUENCE [LARGE SCALE GENOMIC DNA]</scope>
    <source>
        <strain evidence="2 3">NCTC1934</strain>
    </source>
</reference>
<proteinExistence type="predicted"/>
<dbReference type="EMBL" id="UGRY01000002">
    <property type="protein sequence ID" value="SUA77710.1"/>
    <property type="molecule type" value="Genomic_DNA"/>
</dbReference>
<organism evidence="2 3">
    <name type="scientific">Nocardia otitidiscaviarum</name>
    <dbReference type="NCBI Taxonomy" id="1823"/>
    <lineage>
        <taxon>Bacteria</taxon>
        <taxon>Bacillati</taxon>
        <taxon>Actinomycetota</taxon>
        <taxon>Actinomycetes</taxon>
        <taxon>Mycobacteriales</taxon>
        <taxon>Nocardiaceae</taxon>
        <taxon>Nocardia</taxon>
    </lineage>
</organism>
<dbReference type="Proteomes" id="UP000255467">
    <property type="component" value="Unassembled WGS sequence"/>
</dbReference>
<feature type="region of interest" description="Disordered" evidence="1">
    <location>
        <begin position="1"/>
        <end position="31"/>
    </location>
</feature>
<evidence type="ECO:0000313" key="2">
    <source>
        <dbReference type="EMBL" id="SUA77710.1"/>
    </source>
</evidence>
<evidence type="ECO:0000256" key="1">
    <source>
        <dbReference type="SAM" id="MobiDB-lite"/>
    </source>
</evidence>
<keyword evidence="3" id="KW-1185">Reference proteome</keyword>
<evidence type="ECO:0000313" key="3">
    <source>
        <dbReference type="Proteomes" id="UP000255467"/>
    </source>
</evidence>